<feature type="transmembrane region" description="Helical" evidence="8">
    <location>
        <begin position="125"/>
        <end position="143"/>
    </location>
</feature>
<keyword evidence="8" id="KW-0812">Transmembrane</keyword>
<feature type="compositionally biased region" description="Basic and acidic residues" evidence="7">
    <location>
        <begin position="296"/>
        <end position="317"/>
    </location>
</feature>
<dbReference type="EMBL" id="JAGFNP010000005">
    <property type="protein sequence ID" value="MBO3733573.1"/>
    <property type="molecule type" value="Genomic_DNA"/>
</dbReference>
<dbReference type="InterPro" id="IPR002543">
    <property type="entry name" value="FtsK_dom"/>
</dbReference>
<dbReference type="PROSITE" id="PS50901">
    <property type="entry name" value="FTSK"/>
    <property type="match status" value="1"/>
</dbReference>
<dbReference type="Pfam" id="PF01580">
    <property type="entry name" value="FtsK_SpoIIIE"/>
    <property type="match status" value="2"/>
</dbReference>
<evidence type="ECO:0000259" key="9">
    <source>
        <dbReference type="PROSITE" id="PS50819"/>
    </source>
</evidence>
<reference evidence="11 12" key="1">
    <citation type="submission" date="2021-03" db="EMBL/GenBank/DDBJ databases">
        <title>Glycomyces sp. nov., a novel actinomycete isolated from soil.</title>
        <authorList>
            <person name="Yang X."/>
            <person name="Xu X."/>
        </authorList>
    </citation>
    <scope>NUCLEOTIDE SEQUENCE [LARGE SCALE GENOMIC DNA]</scope>
    <source>
        <strain evidence="11 12">NEAU-S30</strain>
    </source>
</reference>
<feature type="transmembrane region" description="Helical" evidence="8">
    <location>
        <begin position="155"/>
        <end position="177"/>
    </location>
</feature>
<evidence type="ECO:0000256" key="5">
    <source>
        <dbReference type="ARBA" id="ARBA00024986"/>
    </source>
</evidence>
<evidence type="ECO:0000256" key="4">
    <source>
        <dbReference type="ARBA" id="ARBA00023125"/>
    </source>
</evidence>
<evidence type="ECO:0008006" key="13">
    <source>
        <dbReference type="Google" id="ProtNLM"/>
    </source>
</evidence>
<feature type="domain" description="FtsK" evidence="10">
    <location>
        <begin position="1010"/>
        <end position="1213"/>
    </location>
</feature>
<feature type="transmembrane region" description="Helical" evidence="8">
    <location>
        <begin position="197"/>
        <end position="215"/>
    </location>
</feature>
<comment type="function">
    <text evidence="5">Essential cell division protein that coordinates cell division and chromosome segregation. The N-terminus is involved in assembly of the cell-division machinery. The C-terminus functions as a DNA motor that moves dsDNA in an ATP-dependent manner towards the dif recombination site, which is located within the replication terminus region. Required for activation of the Xer recombinase, allowing activation of chromosome unlinking by recombination.</text>
</comment>
<evidence type="ECO:0000313" key="11">
    <source>
        <dbReference type="EMBL" id="MBO3733573.1"/>
    </source>
</evidence>
<keyword evidence="2 6" id="KW-0547">Nucleotide-binding</keyword>
<accession>A0ABS3U477</accession>
<keyword evidence="4" id="KW-0238">DNA-binding</keyword>
<evidence type="ECO:0000259" key="10">
    <source>
        <dbReference type="PROSITE" id="PS50901"/>
    </source>
</evidence>
<keyword evidence="8" id="KW-1133">Transmembrane helix</keyword>
<evidence type="ECO:0000256" key="3">
    <source>
        <dbReference type="ARBA" id="ARBA00022840"/>
    </source>
</evidence>
<organism evidence="11 12">
    <name type="scientific">Glycomyces niveus</name>
    <dbReference type="NCBI Taxonomy" id="2820287"/>
    <lineage>
        <taxon>Bacteria</taxon>
        <taxon>Bacillati</taxon>
        <taxon>Actinomycetota</taxon>
        <taxon>Actinomycetes</taxon>
        <taxon>Glycomycetales</taxon>
        <taxon>Glycomycetaceae</taxon>
        <taxon>Glycomyces</taxon>
    </lineage>
</organism>
<dbReference type="Gene3D" id="3.40.50.300">
    <property type="entry name" value="P-loop containing nucleotide triphosphate hydrolases"/>
    <property type="match status" value="2"/>
</dbReference>
<comment type="caution">
    <text evidence="11">The sequence shown here is derived from an EMBL/GenBank/DDBJ whole genome shotgun (WGS) entry which is preliminary data.</text>
</comment>
<dbReference type="Pfam" id="PF17854">
    <property type="entry name" value="FtsK_alpha"/>
    <property type="match status" value="1"/>
</dbReference>
<dbReference type="InterPro" id="IPR036388">
    <property type="entry name" value="WH-like_DNA-bd_sf"/>
</dbReference>
<feature type="domain" description="DOD-type homing endonuclease" evidence="9">
    <location>
        <begin position="772"/>
        <end position="949"/>
    </location>
</feature>
<dbReference type="InterPro" id="IPR036844">
    <property type="entry name" value="Hint_dom_sf"/>
</dbReference>
<name>A0ABS3U477_9ACTN</name>
<dbReference type="InterPro" id="IPR041027">
    <property type="entry name" value="FtsK_alpha"/>
</dbReference>
<evidence type="ECO:0000313" key="12">
    <source>
        <dbReference type="Proteomes" id="UP000681341"/>
    </source>
</evidence>
<dbReference type="PANTHER" id="PTHR22683:SF41">
    <property type="entry name" value="DNA TRANSLOCASE FTSK"/>
    <property type="match status" value="1"/>
</dbReference>
<dbReference type="Pfam" id="PF09397">
    <property type="entry name" value="FtsK_gamma"/>
    <property type="match status" value="1"/>
</dbReference>
<evidence type="ECO:0000256" key="7">
    <source>
        <dbReference type="SAM" id="MobiDB-lite"/>
    </source>
</evidence>
<keyword evidence="3 6" id="KW-0067">ATP-binding</keyword>
<dbReference type="SUPFAM" id="SSF51294">
    <property type="entry name" value="Hedgehog/intein (Hint) domain"/>
    <property type="match status" value="1"/>
</dbReference>
<evidence type="ECO:0000256" key="6">
    <source>
        <dbReference type="PROSITE-ProRule" id="PRU00289"/>
    </source>
</evidence>
<dbReference type="Gene3D" id="3.10.28.10">
    <property type="entry name" value="Homing endonucleases"/>
    <property type="match status" value="1"/>
</dbReference>
<dbReference type="Gene3D" id="3.30.980.40">
    <property type="match status" value="1"/>
</dbReference>
<dbReference type="InterPro" id="IPR004860">
    <property type="entry name" value="LAGLIDADG_dom"/>
</dbReference>
<dbReference type="SUPFAM" id="SSF46785">
    <property type="entry name" value="Winged helix' DNA-binding domain"/>
    <property type="match status" value="1"/>
</dbReference>
<evidence type="ECO:0000256" key="2">
    <source>
        <dbReference type="ARBA" id="ARBA00022741"/>
    </source>
</evidence>
<dbReference type="PANTHER" id="PTHR22683">
    <property type="entry name" value="SPORULATION PROTEIN RELATED"/>
    <property type="match status" value="1"/>
</dbReference>
<feature type="region of interest" description="Disordered" evidence="7">
    <location>
        <begin position="1"/>
        <end position="76"/>
    </location>
</feature>
<proteinExistence type="inferred from homology"/>
<dbReference type="Pfam" id="PF14528">
    <property type="entry name" value="LAGLIDADG_3"/>
    <property type="match status" value="1"/>
</dbReference>
<evidence type="ECO:0000256" key="1">
    <source>
        <dbReference type="ARBA" id="ARBA00006474"/>
    </source>
</evidence>
<dbReference type="Gene3D" id="1.10.10.10">
    <property type="entry name" value="Winged helix-like DNA-binding domain superfamily/Winged helix DNA-binding domain"/>
    <property type="match status" value="1"/>
</dbReference>
<sequence length="1362" mass="147188">MMARTSGSSGGAARKGGTVRKSSAPAARRKPASTAARSPAKPAARKAAKTTAKKTAAKKAAKRTAKKAAPKRKGMDAVPGPLEALGLGLRGLWVGTARSTGWMARSVGKEAATARDIDPAHRRDGLGLFLIAIAIVLACAVWFDVAGPIGERLAFILDWLLGLATRALPVLLVLWGLRVMRQVPPEDAHGRSLVGWTSIWLSSLGLLHLMSGLPADMGERMVAGGQIGWLVGGGLALGVSAYVAFPLLILLLLFGVLVVTATPLNQVPYKLGRLWDLATGKVDSYEDDDDEEAEDEPKPKARKPSREAKQLQEEEARRVHHPTTVLPRLAPEEVPELNSEHVSARDSVPIPEPEPVREPPKHSPPPKRIEQPTLSDGSAAVEGEYRLPPIDLLPTGPTAKKRSKANDSVIAALQEVFAQFQVDAAVTGFTRGPTVTRYEVELGPAVKVERIIQLSKNIAYAVKSSDIRIINPIPGKSAVGVEIPNTDRDDVALGDVLRSPLALSDDHPMIVGLGKDVEGGYVLTNLTKTPHLLVAGATGSGKALSLDEPIPTPAGWSTMGDLRVGDRVFDERGVPCTVIAATEVMEDRPCYEVEFSDGTVIVADAEHQWVTTTRSDRSKARRRRNDSYWSEDEVLWIKTRAHSVLGLPDIPMSTAQVVDDVGARYRTVLLQVAKDIPVIEGEASTFYKRGGRTVRRRSPVRSGHAMYQALVDRVTMPGRSARRQERQHITTTAEIAATLRVEGRGQSWANHAVAVAGALDLPPADLPIAPYTLGCWLGDGTTGSAGFTSADEEILDGIRADGYVVTKHPGARPQYTISNAPDRDERIRSAIRLAEQGVGLTRAARHQGVGESAVFAAAKGCFAVGRNGGAEPEGPARTPCRSMSALFKELGEKHIPQEYLRASESQRRDLLAGLLDTDGTVSKSGNIAFAVTSERLASDFLELVRGLGYQATVSTRNVKGRKPETSVRYSVAFTTSDQVFRLSRKGERQVESVRPTTRERYIVDVRPVPSVPVRCIEVDSPSHQFLASRAMIPTHNSSLINTLLVSMLVRATPEEVRLLLIDPKRVELTNYEGVPHLVHPIVTNPKKASDALQWVVKEMDMRYEDLAKAGVRHVDDFNRKVRSGELKTDPASGRELRPHPYLLVIVDELADLMMVAARDVEESVVRITQLARAAGIHLVLATQRPSVDVVTGLIKANVPSRLAFSTSSLADSRVILDQPGAEKLVGRGDGLFLPMGASKPERIQGAWVGDDEIEAIVAHVKAQMDAQYIEEVTAAPGSTREIDPEIGDDLELLIQAIEQVVTTQFGSTSMLQRKLRVGFAKAGRLMDLMETRGVVGPSEGTKARDVLVKPEDLDGVIASLQG</sequence>
<dbReference type="InterPro" id="IPR027434">
    <property type="entry name" value="Homing_endonucl"/>
</dbReference>
<feature type="transmembrane region" description="Helical" evidence="8">
    <location>
        <begin position="227"/>
        <end position="260"/>
    </location>
</feature>
<feature type="region of interest" description="Disordered" evidence="7">
    <location>
        <begin position="285"/>
        <end position="380"/>
    </location>
</feature>
<dbReference type="InterPro" id="IPR036390">
    <property type="entry name" value="WH_DNA-bd_sf"/>
</dbReference>
<comment type="similarity">
    <text evidence="1">Belongs to the FtsK/SpoIIIE/SftA family.</text>
</comment>
<dbReference type="PROSITE" id="PS50819">
    <property type="entry name" value="INTEIN_ENDONUCLEASE"/>
    <property type="match status" value="1"/>
</dbReference>
<gene>
    <name evidence="11" type="ORF">J5V16_12120</name>
</gene>
<dbReference type="InterPro" id="IPR018541">
    <property type="entry name" value="Ftsk_gamma"/>
</dbReference>
<dbReference type="InterPro" id="IPR004042">
    <property type="entry name" value="Intein_endonuc_central"/>
</dbReference>
<evidence type="ECO:0000256" key="8">
    <source>
        <dbReference type="SAM" id="Phobius"/>
    </source>
</evidence>
<protein>
    <recommendedName>
        <fullName evidence="13">Cell division protein FtsK</fullName>
    </recommendedName>
</protein>
<feature type="compositionally biased region" description="Acidic residues" evidence="7">
    <location>
        <begin position="285"/>
        <end position="295"/>
    </location>
</feature>
<dbReference type="RefSeq" id="WP_208496530.1">
    <property type="nucleotide sequence ID" value="NZ_JAGFNP010000005.1"/>
</dbReference>
<keyword evidence="8" id="KW-0472">Membrane</keyword>
<keyword evidence="12" id="KW-1185">Reference proteome</keyword>
<dbReference type="InterPro" id="IPR027417">
    <property type="entry name" value="P-loop_NTPase"/>
</dbReference>
<feature type="compositionally biased region" description="Basic residues" evidence="7">
    <location>
        <begin position="43"/>
        <end position="72"/>
    </location>
</feature>
<dbReference type="InterPro" id="IPR050206">
    <property type="entry name" value="FtsK/SpoIIIE/SftA"/>
</dbReference>
<dbReference type="Proteomes" id="UP000681341">
    <property type="component" value="Unassembled WGS sequence"/>
</dbReference>
<feature type="compositionally biased region" description="Low complexity" evidence="7">
    <location>
        <begin position="15"/>
        <end position="42"/>
    </location>
</feature>
<dbReference type="SMART" id="SM00843">
    <property type="entry name" value="Ftsk_gamma"/>
    <property type="match status" value="1"/>
</dbReference>
<feature type="binding site" evidence="6">
    <location>
        <begin position="1030"/>
        <end position="1037"/>
    </location>
    <ligand>
        <name>ATP</name>
        <dbReference type="ChEBI" id="CHEBI:30616"/>
    </ligand>
</feature>
<dbReference type="SUPFAM" id="SSF52540">
    <property type="entry name" value="P-loop containing nucleoside triphosphate hydrolases"/>
    <property type="match status" value="1"/>
</dbReference>
<dbReference type="SUPFAM" id="SSF55608">
    <property type="entry name" value="Homing endonucleases"/>
    <property type="match status" value="1"/>
</dbReference>